<evidence type="ECO:0000313" key="4">
    <source>
        <dbReference type="Proteomes" id="UP000006854"/>
    </source>
</evidence>
<feature type="compositionally biased region" description="Low complexity" evidence="1">
    <location>
        <begin position="30"/>
        <end position="42"/>
    </location>
</feature>
<evidence type="ECO:0000313" key="3">
    <source>
        <dbReference type="EMBL" id="CCA58420.1"/>
    </source>
</evidence>
<dbReference type="EMBL" id="FR845719">
    <property type="protein sequence ID" value="CCA58420.1"/>
    <property type="molecule type" value="Genomic_DNA"/>
</dbReference>
<sequence>MTAPVIGSPTDPRGATPPEPATVPPPTATPVPAADATTAQTPAPTPAAGPPSAPEPLWFLRVNPLRRARLADAELRRQLVLLTAAEQTLAEASAAASDELYERIGAAADDAERRELIALRRAVNSGKAPKKTPGPASPVLDAWLRARQERDRVRAELVAGYPDAAERERGVLAELLGDPDLLRSLALVAPEVHQEAERYRAAVRAPGKVPAKSRKSERGLIQYVTRAMVRTSPLARFTAVGIAEPDPAASGPDEAGFPGATAFPGLDRVMLNYVLGGLPDPADRAIEDMWIGLPPTSAPDPAAGKLFFLKPSPEGMRRAAVALDGPAGDLLDAVSMGPRPFPSVVAHVAERSGIAAEDADQKVRGAVAQGLLCTFHAAEDGSTDYDVLLTPDDPRPVTKRLTDRVKAGMPAFTAAPADERGAALAELRGALGELSHAAGRPAHVTVEEDYVMPPLKVATEPWKESLKDLGPAVELLTVFDWLHDVRVLMTAAFVERFGPGANVPLAAHAPFVVGEVSRRAAAMAAVYGPDGPGDPTALKGIGPADGSLERIYELRREVTEELHALIGGAVERGDDTLRISPEQVAGLTGDLPERFRRDPLIYGILLQRGDGHLVLNDGLPGHGMLYARFLEADRRLGGRALPRLAEHVRRVYGYDGARVTEDLGLHRLNVNAHTPILPGGLTPDDWFGLRLAHDPETDSLRVEDADGAPLRVLPLGTGHPGLFPPPLSVASGLAISGRLFNALPNSWHAATPWDRATTRTAPRMAVGDVLIGRRRWYGGEELGAALAAGPEEHERLLALNAWRAKYGVPEEVVVKTVPEDEGPLSVGAPDIQSKRLQQKPQYVDLSSALGARVLPRMLERRGADTGGSYLEEALPGVVDGSHATEWVVEVGRTAGGRFTYHPSTQAEER</sequence>
<dbReference type="InterPro" id="IPR006827">
    <property type="entry name" value="Lant_deHydtase_N"/>
</dbReference>
<feature type="compositionally biased region" description="Pro residues" evidence="1">
    <location>
        <begin position="43"/>
        <end position="53"/>
    </location>
</feature>
<dbReference type="eggNOG" id="ENOG502Z8P5">
    <property type="taxonomic scope" value="Bacteria"/>
</dbReference>
<dbReference type="Proteomes" id="UP000006854">
    <property type="component" value="Chromosome"/>
</dbReference>
<keyword evidence="4" id="KW-1185">Reference proteome</keyword>
<dbReference type="AlphaFoldDB" id="F2R448"/>
<dbReference type="GeneID" id="51865695"/>
<feature type="compositionally biased region" description="Pro residues" evidence="1">
    <location>
        <begin position="15"/>
        <end position="29"/>
    </location>
</feature>
<dbReference type="STRING" id="953739.SVEN_5134"/>
<accession>F2R448</accession>
<dbReference type="RefSeq" id="WP_015036318.1">
    <property type="nucleotide sequence ID" value="NC_018750.1"/>
</dbReference>
<feature type="region of interest" description="Disordered" evidence="1">
    <location>
        <begin position="1"/>
        <end position="53"/>
    </location>
</feature>
<organism evidence="3 4">
    <name type="scientific">Streptomyces venezuelae (strain ATCC 10712 / CBS 650.69 / DSM 40230 / JCM 4526 / NBRC 13096 / PD 04745)</name>
    <dbReference type="NCBI Taxonomy" id="953739"/>
    <lineage>
        <taxon>Bacteria</taxon>
        <taxon>Bacillati</taxon>
        <taxon>Actinomycetota</taxon>
        <taxon>Actinomycetes</taxon>
        <taxon>Kitasatosporales</taxon>
        <taxon>Streptomycetaceae</taxon>
        <taxon>Streptomyces</taxon>
    </lineage>
</organism>
<dbReference type="HOGENOM" id="CLU_334579_0_0_11"/>
<feature type="domain" description="Lantibiotic dehydratase N-terminal" evidence="2">
    <location>
        <begin position="178"/>
        <end position="635"/>
    </location>
</feature>
<name>F2R448_STRVP</name>
<reference evidence="3 4" key="1">
    <citation type="journal article" date="2011" name="BMC Genomics">
        <title>Genome-wide analysis of the role of GlnR in Streptomyces venezuelae provides new insights into global nitrogen regulation in actinomycetes.</title>
        <authorList>
            <person name="Pullan S.T."/>
            <person name="Bibb M.J."/>
            <person name="Merrick M."/>
        </authorList>
    </citation>
    <scope>NUCLEOTIDE SEQUENCE [LARGE SCALE GENOMIC DNA]</scope>
    <source>
        <strain evidence="4">ATCC 10712 / CBS 650.69 / DSM 40230 / JCM 4526 / NBRC 13096 / PD 04745</strain>
    </source>
</reference>
<gene>
    <name evidence="3" type="ordered locus">SVEN_5134</name>
</gene>
<proteinExistence type="predicted"/>
<dbReference type="KEGG" id="sve:SVEN_5134"/>
<evidence type="ECO:0000256" key="1">
    <source>
        <dbReference type="SAM" id="MobiDB-lite"/>
    </source>
</evidence>
<dbReference type="PATRIC" id="fig|953739.5.peg.271"/>
<protein>
    <recommendedName>
        <fullName evidence="2">Lantibiotic dehydratase N-terminal domain-containing protein</fullName>
    </recommendedName>
</protein>
<dbReference type="Pfam" id="PF04738">
    <property type="entry name" value="Lant_dehydr_N"/>
    <property type="match status" value="1"/>
</dbReference>
<evidence type="ECO:0000259" key="2">
    <source>
        <dbReference type="Pfam" id="PF04738"/>
    </source>
</evidence>
<dbReference type="OrthoDB" id="2442707at2"/>